<dbReference type="AlphaFoldDB" id="A0AAD7UX34"/>
<dbReference type="GO" id="GO:0020037">
    <property type="term" value="F:heme binding"/>
    <property type="evidence" value="ECO:0007669"/>
    <property type="project" value="InterPro"/>
</dbReference>
<protein>
    <recommendedName>
        <fullName evidence="1">Globin-sensor domain-containing protein</fullName>
    </recommendedName>
</protein>
<dbReference type="Proteomes" id="UP001234581">
    <property type="component" value="Unassembled WGS sequence"/>
</dbReference>
<evidence type="ECO:0000313" key="2">
    <source>
        <dbReference type="EMBL" id="KAJ8655017.1"/>
    </source>
</evidence>
<dbReference type="InterPro" id="IPR012292">
    <property type="entry name" value="Globin/Proto"/>
</dbReference>
<dbReference type="RefSeq" id="XP_058339930.1">
    <property type="nucleotide sequence ID" value="XM_058489219.1"/>
</dbReference>
<dbReference type="Gene3D" id="1.10.490.10">
    <property type="entry name" value="Globins"/>
    <property type="match status" value="1"/>
</dbReference>
<dbReference type="GO" id="GO:0019825">
    <property type="term" value="F:oxygen binding"/>
    <property type="evidence" value="ECO:0007669"/>
    <property type="project" value="InterPro"/>
</dbReference>
<comment type="caution">
    <text evidence="2">The sequence shown here is derived from an EMBL/GenBank/DDBJ whole genome shotgun (WGS) entry which is preliminary data.</text>
</comment>
<dbReference type="Pfam" id="PF11563">
    <property type="entry name" value="Protoglobin"/>
    <property type="match status" value="1"/>
</dbReference>
<organism evidence="2 3">
    <name type="scientific">Lichtheimia ornata</name>
    <dbReference type="NCBI Taxonomy" id="688661"/>
    <lineage>
        <taxon>Eukaryota</taxon>
        <taxon>Fungi</taxon>
        <taxon>Fungi incertae sedis</taxon>
        <taxon>Mucoromycota</taxon>
        <taxon>Mucoromycotina</taxon>
        <taxon>Mucoromycetes</taxon>
        <taxon>Mucorales</taxon>
        <taxon>Lichtheimiaceae</taxon>
        <taxon>Lichtheimia</taxon>
    </lineage>
</organism>
<keyword evidence="3" id="KW-1185">Reference proteome</keyword>
<feature type="domain" description="Globin-sensor" evidence="1">
    <location>
        <begin position="20"/>
        <end position="159"/>
    </location>
</feature>
<evidence type="ECO:0000313" key="3">
    <source>
        <dbReference type="Proteomes" id="UP001234581"/>
    </source>
</evidence>
<reference evidence="2 3" key="1">
    <citation type="submission" date="2023-03" db="EMBL/GenBank/DDBJ databases">
        <title>Genome sequence of Lichtheimia ornata CBS 291.66.</title>
        <authorList>
            <person name="Mohabir J.T."/>
            <person name="Shea T.P."/>
            <person name="Kurbessoian T."/>
            <person name="Berby B."/>
            <person name="Fontaine J."/>
            <person name="Livny J."/>
            <person name="Gnirke A."/>
            <person name="Stajich J.E."/>
            <person name="Cuomo C.A."/>
        </authorList>
    </citation>
    <scope>NUCLEOTIDE SEQUENCE [LARGE SCALE GENOMIC DNA]</scope>
    <source>
        <strain evidence="2">CBS 291.66</strain>
    </source>
</reference>
<dbReference type="InterPro" id="IPR044398">
    <property type="entry name" value="Globin-sensor_dom"/>
</dbReference>
<evidence type="ECO:0000259" key="1">
    <source>
        <dbReference type="Pfam" id="PF11563"/>
    </source>
</evidence>
<gene>
    <name evidence="2" type="ORF">O0I10_009222</name>
</gene>
<dbReference type="GeneID" id="83216629"/>
<sequence>MQTATTTTTTSNADAIELNQMDALAARLNFTSQDVKVLQNAATKLAPQIDTMIDAVRSQLSLHFSIDEDMKLGNESLRRYLGRIMTGPYDNRFFNYLKWVASSDKNTTTSSKTTSRHDHAYITAVLGTLETVLIRHIVSLKLITETETLQAFSKLLWMQGYHFVQDASTSKTSTRMPTLAEFLWGVPVFLRDCPAFPVVVGALTGGLTMYFCFKKRVLVA</sequence>
<dbReference type="EMBL" id="JARTCD010000053">
    <property type="protein sequence ID" value="KAJ8655017.1"/>
    <property type="molecule type" value="Genomic_DNA"/>
</dbReference>
<name>A0AAD7UX34_9FUNG</name>
<accession>A0AAD7UX34</accession>
<proteinExistence type="predicted"/>